<evidence type="ECO:0000256" key="2">
    <source>
        <dbReference type="ARBA" id="ARBA00005166"/>
    </source>
</evidence>
<evidence type="ECO:0000256" key="16">
    <source>
        <dbReference type="ARBA" id="ARBA00023316"/>
    </source>
</evidence>
<dbReference type="InterPro" id="IPR018357">
    <property type="entry name" value="Hexapep_transf_CS"/>
</dbReference>
<dbReference type="InterPro" id="IPR001451">
    <property type="entry name" value="Hexapep"/>
</dbReference>
<name>A0ABU6N473_9BACI</name>
<evidence type="ECO:0000313" key="23">
    <source>
        <dbReference type="Proteomes" id="UP001330749"/>
    </source>
</evidence>
<evidence type="ECO:0000256" key="5">
    <source>
        <dbReference type="ARBA" id="ARBA00007947"/>
    </source>
</evidence>
<sequence length="457" mass="49577">MSNRYAVILAAGQGTRMKSKLYKVLHPVCGMPMVQHVVDQITKLDIEEIVTIIGHGAEMVKAQLGEKSLYALQEEQLGTAHAVRQAEEMLAGRKGTTIVVCGDTPLIQAETMEALFNHHQELAAKATILTASIEDPTGYGRIIRNESGLVEKIVEHKDATEAERAINEINTGTYCFDNEALFEALTKVSNDNVQGEYYLPDVIEILKKQGEIVTAFQTREFQETIGVNDRVALSTAERIMRNRINEGHMRGGVTIIDPNNTYIETDVQIGQDTVLYPGTILKGKTIIGSNCQIGPNSEIDTCEIGNETVIRQSAAFKSSIGAHVNIGPFAHIRPDSAIGDEVKIGNFVEIKKAVFGKGSKASHLSYIGDAEVGNNVNIGCGSITVNYDGKNKYLTKIEDDVFVGCNSNLVAPVTVGKGAYIAAGSTITKDVPGEALSIARAKQVNKENYVQKLNLNK</sequence>
<comment type="similarity">
    <text evidence="5 20">In the N-terminal section; belongs to the N-acetylglucosamine-1-phosphate uridyltransferase family.</text>
</comment>
<feature type="domain" description="Nucleotidyl transferase" evidence="21">
    <location>
        <begin position="6"/>
        <end position="218"/>
    </location>
</feature>
<dbReference type="CDD" id="cd02540">
    <property type="entry name" value="GT2_GlmU_N_bac"/>
    <property type="match status" value="1"/>
</dbReference>
<keyword evidence="6 20" id="KW-0963">Cytoplasm</keyword>
<comment type="caution">
    <text evidence="20">Lacks conserved residue(s) required for the propagation of feature annotation.</text>
</comment>
<dbReference type="Gene3D" id="3.90.550.10">
    <property type="entry name" value="Spore Coat Polysaccharide Biosynthesis Protein SpsA, Chain A"/>
    <property type="match status" value="1"/>
</dbReference>
<evidence type="ECO:0000256" key="13">
    <source>
        <dbReference type="ARBA" id="ARBA00022984"/>
    </source>
</evidence>
<comment type="caution">
    <text evidence="22">The sequence shown here is derived from an EMBL/GenBank/DDBJ whole genome shotgun (WGS) entry which is preliminary data.</text>
</comment>
<feature type="binding site" evidence="20">
    <location>
        <begin position="9"/>
        <end position="12"/>
    </location>
    <ligand>
        <name>UDP-N-acetyl-alpha-D-glucosamine</name>
        <dbReference type="ChEBI" id="CHEBI:57705"/>
    </ligand>
</feature>
<comment type="cofactor">
    <cofactor evidence="20">
        <name>Mg(2+)</name>
        <dbReference type="ChEBI" id="CHEBI:18420"/>
    </cofactor>
    <text evidence="20">Binds 1 Mg(2+) ion per subunit.</text>
</comment>
<dbReference type="Gene3D" id="2.160.10.10">
    <property type="entry name" value="Hexapeptide repeat proteins"/>
    <property type="match status" value="1"/>
</dbReference>
<feature type="region of interest" description="N-acetyltransferase" evidence="20">
    <location>
        <begin position="252"/>
        <end position="457"/>
    </location>
</feature>
<dbReference type="PANTHER" id="PTHR43584">
    <property type="entry name" value="NUCLEOTIDYL TRANSFERASE"/>
    <property type="match status" value="1"/>
</dbReference>
<dbReference type="Pfam" id="PF00132">
    <property type="entry name" value="Hexapep"/>
    <property type="match status" value="2"/>
</dbReference>
<evidence type="ECO:0000256" key="14">
    <source>
        <dbReference type="ARBA" id="ARBA00023268"/>
    </source>
</evidence>
<keyword evidence="15 20" id="KW-0012">Acyltransferase</keyword>
<evidence type="ECO:0000256" key="1">
    <source>
        <dbReference type="ARBA" id="ARBA00004496"/>
    </source>
</evidence>
<evidence type="ECO:0000259" key="21">
    <source>
        <dbReference type="Pfam" id="PF00483"/>
    </source>
</evidence>
<comment type="pathway">
    <text evidence="3 20">Nucleotide-sugar biosynthesis; UDP-N-acetyl-alpha-D-glucosamine biosynthesis; UDP-N-acetyl-alpha-D-glucosamine from N-acetyl-alpha-D-glucosamine 1-phosphate: step 1/1.</text>
</comment>
<keyword evidence="7 20" id="KW-0808">Transferase</keyword>
<dbReference type="Pfam" id="PF00483">
    <property type="entry name" value="NTP_transferase"/>
    <property type="match status" value="1"/>
</dbReference>
<comment type="pathway">
    <text evidence="2 20">Nucleotide-sugar biosynthesis; UDP-N-acetyl-alpha-D-glucosamine biosynthesis; N-acetyl-alpha-D-glucosamine 1-phosphate from alpha-D-glucosamine 6-phosphate (route II): step 2/2.</text>
</comment>
<feature type="binding site" evidence="20">
    <location>
        <position position="170"/>
    </location>
    <ligand>
        <name>UDP-N-acetyl-alpha-D-glucosamine</name>
        <dbReference type="ChEBI" id="CHEBI:57705"/>
    </ligand>
</feature>
<evidence type="ECO:0000256" key="12">
    <source>
        <dbReference type="ARBA" id="ARBA00022960"/>
    </source>
</evidence>
<feature type="region of interest" description="Linker" evidence="20">
    <location>
        <begin position="231"/>
        <end position="251"/>
    </location>
</feature>
<dbReference type="InterPro" id="IPR011004">
    <property type="entry name" value="Trimer_LpxA-like_sf"/>
</dbReference>
<evidence type="ECO:0000256" key="17">
    <source>
        <dbReference type="ARBA" id="ARBA00048247"/>
    </source>
</evidence>
<feature type="binding site" evidence="20">
    <location>
        <position position="423"/>
    </location>
    <ligand>
        <name>acetyl-CoA</name>
        <dbReference type="ChEBI" id="CHEBI:57288"/>
    </ligand>
</feature>
<dbReference type="PANTHER" id="PTHR43584:SF3">
    <property type="entry name" value="BIFUNCTIONAL PROTEIN GLMU"/>
    <property type="match status" value="1"/>
</dbReference>
<keyword evidence="23" id="KW-1185">Reference proteome</keyword>
<feature type="binding site" evidence="20">
    <location>
        <position position="351"/>
    </location>
    <ligand>
        <name>UDP-N-acetyl-alpha-D-glucosamine</name>
        <dbReference type="ChEBI" id="CHEBI:57705"/>
    </ligand>
</feature>
<accession>A0ABU6N473</accession>
<evidence type="ECO:0000256" key="7">
    <source>
        <dbReference type="ARBA" id="ARBA00022679"/>
    </source>
</evidence>
<feature type="binding site" evidence="20">
    <location>
        <position position="103"/>
    </location>
    <ligand>
        <name>Mg(2+)</name>
        <dbReference type="ChEBI" id="CHEBI:18420"/>
    </ligand>
</feature>
<feature type="binding site" evidence="20">
    <location>
        <begin position="78"/>
        <end position="79"/>
    </location>
    <ligand>
        <name>UDP-N-acetyl-alpha-D-glucosamine</name>
        <dbReference type="ChEBI" id="CHEBI:57705"/>
    </ligand>
</feature>
<evidence type="ECO:0000256" key="8">
    <source>
        <dbReference type="ARBA" id="ARBA00022695"/>
    </source>
</evidence>
<evidence type="ECO:0000256" key="10">
    <source>
        <dbReference type="ARBA" id="ARBA00022737"/>
    </source>
</evidence>
<feature type="binding site" evidence="20">
    <location>
        <position position="377"/>
    </location>
    <ligand>
        <name>UDP-N-acetyl-alpha-D-glucosamine</name>
        <dbReference type="ChEBI" id="CHEBI:57705"/>
    </ligand>
</feature>
<dbReference type="NCBIfam" id="TIGR01173">
    <property type="entry name" value="glmU"/>
    <property type="match status" value="1"/>
</dbReference>
<evidence type="ECO:0000256" key="19">
    <source>
        <dbReference type="ARBA" id="ARBA00049628"/>
    </source>
</evidence>
<dbReference type="PROSITE" id="PS00101">
    <property type="entry name" value="HEXAPEP_TRANSFERASES"/>
    <property type="match status" value="1"/>
</dbReference>
<keyword evidence="10 20" id="KW-0677">Repeat</keyword>
<comment type="catalytic activity">
    <reaction evidence="18 20">
        <text>N-acetyl-alpha-D-glucosamine 1-phosphate + UTP + H(+) = UDP-N-acetyl-alpha-D-glucosamine + diphosphate</text>
        <dbReference type="Rhea" id="RHEA:13509"/>
        <dbReference type="ChEBI" id="CHEBI:15378"/>
        <dbReference type="ChEBI" id="CHEBI:33019"/>
        <dbReference type="ChEBI" id="CHEBI:46398"/>
        <dbReference type="ChEBI" id="CHEBI:57705"/>
        <dbReference type="ChEBI" id="CHEBI:57776"/>
        <dbReference type="EC" id="2.7.7.23"/>
    </reaction>
</comment>
<dbReference type="GO" id="GO:0003977">
    <property type="term" value="F:UDP-N-acetylglucosamine diphosphorylase activity"/>
    <property type="evidence" value="ECO:0007669"/>
    <property type="project" value="UniProtKB-EC"/>
</dbReference>
<feature type="binding site" evidence="20">
    <location>
        <position position="228"/>
    </location>
    <ligand>
        <name>Mg(2+)</name>
        <dbReference type="ChEBI" id="CHEBI:18420"/>
    </ligand>
</feature>
<dbReference type="EMBL" id="JARMQG010000001">
    <property type="protein sequence ID" value="MED3560950.1"/>
    <property type="molecule type" value="Genomic_DNA"/>
</dbReference>
<keyword evidence="13 20" id="KW-0573">Peptidoglycan synthesis</keyword>
<evidence type="ECO:0000256" key="6">
    <source>
        <dbReference type="ARBA" id="ARBA00022490"/>
    </source>
</evidence>
<keyword evidence="14 20" id="KW-0511">Multifunctional enzyme</keyword>
<dbReference type="InterPro" id="IPR050065">
    <property type="entry name" value="GlmU-like"/>
</dbReference>
<dbReference type="RefSeq" id="WP_327965766.1">
    <property type="nucleotide sequence ID" value="NZ_JARMQG010000001.1"/>
</dbReference>
<keyword evidence="9 20" id="KW-0479">Metal-binding</keyword>
<feature type="active site" description="Proton acceptor" evidence="20">
    <location>
        <position position="363"/>
    </location>
</feature>
<dbReference type="NCBIfam" id="NF010934">
    <property type="entry name" value="PRK14354.1"/>
    <property type="match status" value="1"/>
</dbReference>
<comment type="function">
    <text evidence="19 20">Catalyzes the last two sequential reactions in the de novo biosynthetic pathway for UDP-N-acetylglucosamine (UDP-GlcNAc). The C-terminal domain catalyzes the transfer of acetyl group from acetyl coenzyme A to glucosamine-1-phosphate (GlcN-1-P) to produce N-acetylglucosamine-1-phosphate (GlcNAc-1-P), which is converted into UDP-GlcNAc by the transfer of uridine 5-monophosphate (from uridine 5-triphosphate), a reaction catalyzed by the N-terminal domain.</text>
</comment>
<evidence type="ECO:0000256" key="4">
    <source>
        <dbReference type="ARBA" id="ARBA00007707"/>
    </source>
</evidence>
<dbReference type="SUPFAM" id="SSF53448">
    <property type="entry name" value="Nucleotide-diphospho-sugar transferases"/>
    <property type="match status" value="1"/>
</dbReference>
<gene>
    <name evidence="20 22" type="primary">glmU</name>
    <name evidence="22" type="ORF">P4447_00045</name>
</gene>
<dbReference type="InterPro" id="IPR038009">
    <property type="entry name" value="GlmU_C_LbH"/>
</dbReference>
<feature type="binding site" evidence="20">
    <location>
        <position position="155"/>
    </location>
    <ligand>
        <name>UDP-N-acetyl-alpha-D-glucosamine</name>
        <dbReference type="ChEBI" id="CHEBI:57705"/>
    </ligand>
</feature>
<feature type="binding site" evidence="20">
    <location>
        <position position="440"/>
    </location>
    <ligand>
        <name>acetyl-CoA</name>
        <dbReference type="ChEBI" id="CHEBI:57288"/>
    </ligand>
</feature>
<feature type="binding site" evidence="20">
    <location>
        <position position="333"/>
    </location>
    <ligand>
        <name>UDP-N-acetyl-alpha-D-glucosamine</name>
        <dbReference type="ChEBI" id="CHEBI:57705"/>
    </ligand>
</feature>
<feature type="binding site" evidence="20">
    <location>
        <position position="140"/>
    </location>
    <ligand>
        <name>UDP-N-acetyl-alpha-D-glucosamine</name>
        <dbReference type="ChEBI" id="CHEBI:57705"/>
    </ligand>
</feature>
<comment type="pathway">
    <text evidence="20">Bacterial outer membrane biogenesis; LPS lipid A biosynthesis.</text>
</comment>
<comment type="catalytic activity">
    <reaction evidence="17 20">
        <text>alpha-D-glucosamine 1-phosphate + acetyl-CoA = N-acetyl-alpha-D-glucosamine 1-phosphate + CoA + H(+)</text>
        <dbReference type="Rhea" id="RHEA:13725"/>
        <dbReference type="ChEBI" id="CHEBI:15378"/>
        <dbReference type="ChEBI" id="CHEBI:57287"/>
        <dbReference type="ChEBI" id="CHEBI:57288"/>
        <dbReference type="ChEBI" id="CHEBI:57776"/>
        <dbReference type="ChEBI" id="CHEBI:58516"/>
        <dbReference type="EC" id="2.3.1.157"/>
    </reaction>
</comment>
<evidence type="ECO:0000256" key="9">
    <source>
        <dbReference type="ARBA" id="ARBA00022723"/>
    </source>
</evidence>
<feature type="binding site" evidence="20">
    <location>
        <position position="23"/>
    </location>
    <ligand>
        <name>UDP-N-acetyl-alpha-D-glucosamine</name>
        <dbReference type="ChEBI" id="CHEBI:57705"/>
    </ligand>
</feature>
<feature type="binding site" evidence="20">
    <location>
        <position position="228"/>
    </location>
    <ligand>
        <name>UDP-N-acetyl-alpha-D-glucosamine</name>
        <dbReference type="ChEBI" id="CHEBI:57705"/>
    </ligand>
</feature>
<dbReference type="HAMAP" id="MF_01631">
    <property type="entry name" value="GlmU"/>
    <property type="match status" value="1"/>
</dbReference>
<proteinExistence type="inferred from homology"/>
<feature type="binding site" evidence="20">
    <location>
        <begin position="386"/>
        <end position="387"/>
    </location>
    <ligand>
        <name>acetyl-CoA</name>
        <dbReference type="ChEBI" id="CHEBI:57288"/>
    </ligand>
</feature>
<dbReference type="EC" id="2.3.1.157" evidence="20"/>
<feature type="binding site" evidence="20">
    <location>
        <position position="73"/>
    </location>
    <ligand>
        <name>UDP-N-acetyl-alpha-D-glucosamine</name>
        <dbReference type="ChEBI" id="CHEBI:57705"/>
    </ligand>
</feature>
<evidence type="ECO:0000256" key="18">
    <source>
        <dbReference type="ARBA" id="ARBA00048493"/>
    </source>
</evidence>
<dbReference type="InterPro" id="IPR005835">
    <property type="entry name" value="NTP_transferase_dom"/>
</dbReference>
<comment type="subunit">
    <text evidence="20">Homotrimer.</text>
</comment>
<feature type="binding site" evidence="20">
    <location>
        <position position="366"/>
    </location>
    <ligand>
        <name>UDP-N-acetyl-alpha-D-glucosamine</name>
        <dbReference type="ChEBI" id="CHEBI:57705"/>
    </ligand>
</feature>
<evidence type="ECO:0000256" key="15">
    <source>
        <dbReference type="ARBA" id="ARBA00023315"/>
    </source>
</evidence>
<evidence type="ECO:0000256" key="11">
    <source>
        <dbReference type="ARBA" id="ARBA00022842"/>
    </source>
</evidence>
<comment type="subcellular location">
    <subcellularLocation>
        <location evidence="1 20">Cytoplasm</location>
    </subcellularLocation>
</comment>
<dbReference type="InterPro" id="IPR005882">
    <property type="entry name" value="Bifunctional_GlmU"/>
</dbReference>
<keyword evidence="8 20" id="KW-0548">Nucleotidyltransferase</keyword>
<feature type="region of interest" description="Pyrophosphorylase" evidence="20">
    <location>
        <begin position="1"/>
        <end position="230"/>
    </location>
</feature>
<dbReference type="InterPro" id="IPR029044">
    <property type="entry name" value="Nucleotide-diphossugar_trans"/>
</dbReference>
<dbReference type="EC" id="2.7.7.23" evidence="20"/>
<protein>
    <recommendedName>
        <fullName evidence="20">Bifunctional protein GlmU</fullName>
    </recommendedName>
    <domain>
        <recommendedName>
            <fullName evidence="20">UDP-N-acetylglucosamine pyrophosphorylase</fullName>
            <ecNumber evidence="20">2.7.7.23</ecNumber>
        </recommendedName>
        <alternativeName>
            <fullName evidence="20">N-acetylglucosamine-1-phosphate uridyltransferase</fullName>
        </alternativeName>
    </domain>
    <domain>
        <recommendedName>
            <fullName evidence="20">Glucosamine-1-phosphate N-acetyltransferase</fullName>
            <ecNumber evidence="20">2.3.1.157</ecNumber>
        </recommendedName>
    </domain>
</protein>
<keyword evidence="16 20" id="KW-0961">Cell wall biogenesis/degradation</keyword>
<organism evidence="22 23">
    <name type="scientific">Bacillus xiapuensis</name>
    <dbReference type="NCBI Taxonomy" id="2014075"/>
    <lineage>
        <taxon>Bacteria</taxon>
        <taxon>Bacillati</taxon>
        <taxon>Bacillota</taxon>
        <taxon>Bacilli</taxon>
        <taxon>Bacillales</taxon>
        <taxon>Bacillaceae</taxon>
        <taxon>Bacillus</taxon>
    </lineage>
</organism>
<comment type="similarity">
    <text evidence="4 20">In the C-terminal section; belongs to the transferase hexapeptide repeat family.</text>
</comment>
<dbReference type="Proteomes" id="UP001330749">
    <property type="component" value="Unassembled WGS sequence"/>
</dbReference>
<evidence type="ECO:0000313" key="22">
    <source>
        <dbReference type="EMBL" id="MED3560950.1"/>
    </source>
</evidence>
<dbReference type="CDD" id="cd03353">
    <property type="entry name" value="LbH_GlmU_C"/>
    <property type="match status" value="1"/>
</dbReference>
<dbReference type="SUPFAM" id="SSF51161">
    <property type="entry name" value="Trimeric LpxA-like enzymes"/>
    <property type="match status" value="1"/>
</dbReference>
<dbReference type="GO" id="GO:0019134">
    <property type="term" value="F:glucosamine-1-phosphate N-acetyltransferase activity"/>
    <property type="evidence" value="ECO:0007669"/>
    <property type="project" value="UniProtKB-EC"/>
</dbReference>
<reference evidence="22 23" key="1">
    <citation type="submission" date="2023-03" db="EMBL/GenBank/DDBJ databases">
        <title>Bacillus Genome Sequencing.</title>
        <authorList>
            <person name="Dunlap C."/>
        </authorList>
    </citation>
    <scope>NUCLEOTIDE SEQUENCE [LARGE SCALE GENOMIC DNA]</scope>
    <source>
        <strain evidence="22 23">B-14544</strain>
    </source>
</reference>
<keyword evidence="12 20" id="KW-0133">Cell shape</keyword>
<evidence type="ECO:0000256" key="3">
    <source>
        <dbReference type="ARBA" id="ARBA00005208"/>
    </source>
</evidence>
<keyword evidence="11 20" id="KW-0460">Magnesium</keyword>
<dbReference type="Pfam" id="PF14602">
    <property type="entry name" value="Hexapep_2"/>
    <property type="match status" value="1"/>
</dbReference>
<evidence type="ECO:0000256" key="20">
    <source>
        <dbReference type="HAMAP-Rule" id="MF_01631"/>
    </source>
</evidence>